<dbReference type="PROSITE" id="PS51257">
    <property type="entry name" value="PROKAR_LIPOPROTEIN"/>
    <property type="match status" value="1"/>
</dbReference>
<keyword evidence="3" id="KW-1185">Reference proteome</keyword>
<dbReference type="eggNOG" id="COG0183">
    <property type="taxonomic scope" value="Bacteria"/>
</dbReference>
<dbReference type="PANTHER" id="PTHR42870">
    <property type="entry name" value="ACETYL-COA C-ACETYLTRANSFERASE"/>
    <property type="match status" value="1"/>
</dbReference>
<dbReference type="InterPro" id="IPR055140">
    <property type="entry name" value="Thiolase_C_2"/>
</dbReference>
<evidence type="ECO:0000313" key="2">
    <source>
        <dbReference type="EMBL" id="KGM47285.1"/>
    </source>
</evidence>
<sequence length="385" mass="40331">MRSKLSLRGKAAIVGAALAGCGEAHGKSSMEITIEGVHGALADAGIALGEVDAIATCQPLDMLSGLTLAQELGLNPRFTMNNRMGGSSFLSHTLWAAMLLELRLADTVLICYGSNQRTASGKLMTALGLPTYEAPYKPLFPLSSYALAADRHMTQFGTTREQLADVAVAARAWAKKNPDAFMRDPLTREDVIASRPVSDPLRVRDCCLVTDGGGAIVMRRAETAKDHPRPPVYLLGGGEGTTHRDISEMADLTVTGAAQSGRTAMDMAGVKPADIDVVQLYDAFTINVILFLEDLGFCKKGEGGAFVANGGIAPGGHLPVNTNGGGLSCVHPGMYGIFTLVEAVRQLRGEAGDRQIDGAELVLAHGNGGVLSSQVTNILGTEATL</sequence>
<dbReference type="SUPFAM" id="SSF53901">
    <property type="entry name" value="Thiolase-like"/>
    <property type="match status" value="2"/>
</dbReference>
<dbReference type="EMBL" id="AQQX01000012">
    <property type="protein sequence ID" value="KGM47285.1"/>
    <property type="molecule type" value="Genomic_DNA"/>
</dbReference>
<gene>
    <name evidence="2" type="ORF">ATO9_19035</name>
</gene>
<proteinExistence type="predicted"/>
<dbReference type="InterPro" id="IPR016039">
    <property type="entry name" value="Thiolase-like"/>
</dbReference>
<dbReference type="Gene3D" id="3.40.47.10">
    <property type="match status" value="1"/>
</dbReference>
<feature type="domain" description="Thiolase C-terminal" evidence="1">
    <location>
        <begin position="238"/>
        <end position="381"/>
    </location>
</feature>
<evidence type="ECO:0000259" key="1">
    <source>
        <dbReference type="Pfam" id="PF22691"/>
    </source>
</evidence>
<name>A0A0A0EAP8_9RHOB</name>
<accession>A0A0A0EAP8</accession>
<protein>
    <submittedName>
        <fullName evidence="2">Thiolase</fullName>
    </submittedName>
</protein>
<dbReference type="NCBIfam" id="NF004811">
    <property type="entry name" value="PRK06158.1"/>
    <property type="match status" value="1"/>
</dbReference>
<reference evidence="2 3" key="1">
    <citation type="journal article" date="2015" name="Antonie Van Leeuwenhoek">
        <title>Pseudooceanicola atlanticus gen. nov. sp. nov., isolated from surface seawater of the Atlantic Ocean and reclassification of Oceanicola batsensis, Oceanicola marinus, Oceanicola nitratireducens, Oceanicola nanhaiensis, Oceanicola antarcticus and Oceanicola flagellatus, as Pseudooceanicola batsensis comb. nov., Pseudooceanicola marinus comb. nov., Pseudooceanicola nitratireducens comb. nov., Pseudooceanicola nanhaiensis comb. nov., Pseudooceanicola antarcticus comb. nov., and Pseudooceanicola flagellatus comb. nov.</title>
        <authorList>
            <person name="Lai Q."/>
            <person name="Li G."/>
            <person name="Liu X."/>
            <person name="Du Y."/>
            <person name="Sun F."/>
            <person name="Shao Z."/>
        </authorList>
    </citation>
    <scope>NUCLEOTIDE SEQUENCE [LARGE SCALE GENOMIC DNA]</scope>
    <source>
        <strain evidence="2 3">22II-s11g</strain>
    </source>
</reference>
<dbReference type="AlphaFoldDB" id="A0A0A0EAP8"/>
<dbReference type="GO" id="GO:0003988">
    <property type="term" value="F:acetyl-CoA C-acyltransferase activity"/>
    <property type="evidence" value="ECO:0007669"/>
    <property type="project" value="UniProtKB-ARBA"/>
</dbReference>
<dbReference type="Pfam" id="PF22691">
    <property type="entry name" value="Thiolase_C_1"/>
    <property type="match status" value="1"/>
</dbReference>
<dbReference type="STRING" id="1461694.ATO9_19035"/>
<dbReference type="Proteomes" id="UP000030004">
    <property type="component" value="Unassembled WGS sequence"/>
</dbReference>
<organism evidence="2 3">
    <name type="scientific">Pseudooceanicola atlanticus</name>
    <dbReference type="NCBI Taxonomy" id="1461694"/>
    <lineage>
        <taxon>Bacteria</taxon>
        <taxon>Pseudomonadati</taxon>
        <taxon>Pseudomonadota</taxon>
        <taxon>Alphaproteobacteria</taxon>
        <taxon>Rhodobacterales</taxon>
        <taxon>Paracoccaceae</taxon>
        <taxon>Pseudooceanicola</taxon>
    </lineage>
</organism>
<evidence type="ECO:0000313" key="3">
    <source>
        <dbReference type="Proteomes" id="UP000030004"/>
    </source>
</evidence>
<dbReference type="PANTHER" id="PTHR42870:SF1">
    <property type="entry name" value="NON-SPECIFIC LIPID-TRANSFER PROTEIN-LIKE 2"/>
    <property type="match status" value="1"/>
</dbReference>
<comment type="caution">
    <text evidence="2">The sequence shown here is derived from an EMBL/GenBank/DDBJ whole genome shotgun (WGS) entry which is preliminary data.</text>
</comment>
<dbReference type="CDD" id="cd00829">
    <property type="entry name" value="SCP-x_thiolase"/>
    <property type="match status" value="1"/>
</dbReference>